<reference evidence="2" key="2">
    <citation type="journal article" date="2021" name="PeerJ">
        <title>Extensive microbial diversity within the chicken gut microbiome revealed by metagenomics and culture.</title>
        <authorList>
            <person name="Gilroy R."/>
            <person name="Ravi A."/>
            <person name="Getino M."/>
            <person name="Pursley I."/>
            <person name="Horton D.L."/>
            <person name="Alikhan N.F."/>
            <person name="Baker D."/>
            <person name="Gharbi K."/>
            <person name="Hall N."/>
            <person name="Watson M."/>
            <person name="Adriaenssens E.M."/>
            <person name="Foster-Nyarko E."/>
            <person name="Jarju S."/>
            <person name="Secka A."/>
            <person name="Antonio M."/>
            <person name="Oren A."/>
            <person name="Chaudhuri R.R."/>
            <person name="La Ragione R."/>
            <person name="Hildebrand F."/>
            <person name="Pallen M.J."/>
        </authorList>
    </citation>
    <scope>NUCLEOTIDE SEQUENCE</scope>
    <source>
        <strain evidence="2">CHK195-4489</strain>
    </source>
</reference>
<evidence type="ECO:0000313" key="3">
    <source>
        <dbReference type="Proteomes" id="UP000824089"/>
    </source>
</evidence>
<dbReference type="Proteomes" id="UP000824089">
    <property type="component" value="Unassembled WGS sequence"/>
</dbReference>
<dbReference type="Gene3D" id="3.20.20.80">
    <property type="entry name" value="Glycosidases"/>
    <property type="match status" value="1"/>
</dbReference>
<evidence type="ECO:0000313" key="2">
    <source>
        <dbReference type="EMBL" id="HIU29784.1"/>
    </source>
</evidence>
<proteinExistence type="predicted"/>
<reference evidence="2" key="1">
    <citation type="submission" date="2020-10" db="EMBL/GenBank/DDBJ databases">
        <authorList>
            <person name="Gilroy R."/>
        </authorList>
    </citation>
    <scope>NUCLEOTIDE SEQUENCE</scope>
    <source>
        <strain evidence="2">CHK195-4489</strain>
    </source>
</reference>
<keyword evidence="1" id="KW-0732">Signal</keyword>
<protein>
    <submittedName>
        <fullName evidence="2">Uncharacterized protein</fullName>
    </submittedName>
</protein>
<organism evidence="2 3">
    <name type="scientific">Candidatus Egerieisoma faecipullorum</name>
    <dbReference type="NCBI Taxonomy" id="2840963"/>
    <lineage>
        <taxon>Bacteria</taxon>
        <taxon>Bacillati</taxon>
        <taxon>Bacillota</taxon>
        <taxon>Clostridia</taxon>
        <taxon>Eubacteriales</taxon>
        <taxon>Clostridiaceae</taxon>
        <taxon>Clostridiaceae incertae sedis</taxon>
        <taxon>Candidatus Egerieisoma</taxon>
    </lineage>
</organism>
<accession>A0A9D1L9C0</accession>
<feature type="chain" id="PRO_5039130551" evidence="1">
    <location>
        <begin position="23"/>
        <end position="623"/>
    </location>
</feature>
<name>A0A9D1L9C0_9CLOT</name>
<comment type="caution">
    <text evidence="2">The sequence shown here is derived from an EMBL/GenBank/DDBJ whole genome shotgun (WGS) entry which is preliminary data.</text>
</comment>
<dbReference type="AlphaFoldDB" id="A0A9D1L9C0"/>
<sequence>MAKKLVGLLIAFSMMLSLIACSEREDDGVITGERYTGPFSDVNGAYGGVDDLGRTLAGSSEVGETKQDRQVGIFYFLWMGEHGTGGPYDNSAIVEASPDAIESESNWIKAGGGPVGAHHFWGEPLFGYYLTSDEWVMRKHLQMLTDAGIDFIVFDTTNAVTYDARVKDIIKIWYEYLEMGVDVPKLAFYTNSNSGATMEHIYENIYQSKSLNNKYPRLSELWYQWDGKPMIIGNSSELSKELADEMMEYFTIKDSQWPTEARKDNGFPWMEFGRSLTEESVYGVDGRKEVMSVSVAQHSDTVQFSATAWYGGNDRTRTWHNGANDTSENAILYGYNFAEQWEYAIAQDPEMIFVTGWNEWVAQRQPGNDLYPIVFVDCATYNTSRDVEPSAGVFGDNYYMQMVEYIRKYKGADHRVYVGDDQTIDIDGDFSQWDNTSVTAKYLDYTNDIEDRNSRGFGSLRYENETGRNDIVNMKVAHDDEYLYFYVDTAEDITPSTDDNWMTLFIDSGVEGNAEWYGYDFAVNIEKPNGNEAVLSKCSGSGWNWTNAGTVKMKVEGNKMMLAISRADLGIPDNNGKTLIDLQFKWADNYQQNESGSYDVWTFYTDGDAAPYGRLNYIYSEKA</sequence>
<feature type="signal peptide" evidence="1">
    <location>
        <begin position="1"/>
        <end position="22"/>
    </location>
</feature>
<dbReference type="PROSITE" id="PS51257">
    <property type="entry name" value="PROKAR_LIPOPROTEIN"/>
    <property type="match status" value="1"/>
</dbReference>
<gene>
    <name evidence="2" type="ORF">IAD50_05750</name>
</gene>
<dbReference type="EMBL" id="DVMM01000120">
    <property type="protein sequence ID" value="HIU29784.1"/>
    <property type="molecule type" value="Genomic_DNA"/>
</dbReference>
<evidence type="ECO:0000256" key="1">
    <source>
        <dbReference type="SAM" id="SignalP"/>
    </source>
</evidence>